<evidence type="ECO:0000313" key="1">
    <source>
        <dbReference type="EMBL" id="KAI4333692.1"/>
    </source>
</evidence>
<sequence>MNPNTYFISEFSPCLQGGEPDLILWQRWYFMIGSGVKYPFCAPPQRQDETSEELNVNGVDVDAVVDSNRGFEAFKAIVNVLSFQQQRSVPLQRDLFSENELKEESSELLIGTEDNSEDISATDGDTVIWVDSGQRSRLSTFSLLRI</sequence>
<evidence type="ECO:0000313" key="2">
    <source>
        <dbReference type="Proteomes" id="UP000828941"/>
    </source>
</evidence>
<name>A0ACB9NCP4_BAUVA</name>
<organism evidence="1 2">
    <name type="scientific">Bauhinia variegata</name>
    <name type="common">Purple orchid tree</name>
    <name type="synonym">Phanera variegata</name>
    <dbReference type="NCBI Taxonomy" id="167791"/>
    <lineage>
        <taxon>Eukaryota</taxon>
        <taxon>Viridiplantae</taxon>
        <taxon>Streptophyta</taxon>
        <taxon>Embryophyta</taxon>
        <taxon>Tracheophyta</taxon>
        <taxon>Spermatophyta</taxon>
        <taxon>Magnoliopsida</taxon>
        <taxon>eudicotyledons</taxon>
        <taxon>Gunneridae</taxon>
        <taxon>Pentapetalae</taxon>
        <taxon>rosids</taxon>
        <taxon>fabids</taxon>
        <taxon>Fabales</taxon>
        <taxon>Fabaceae</taxon>
        <taxon>Cercidoideae</taxon>
        <taxon>Cercideae</taxon>
        <taxon>Bauhiniinae</taxon>
        <taxon>Bauhinia</taxon>
    </lineage>
</organism>
<dbReference type="Proteomes" id="UP000828941">
    <property type="component" value="Chromosome 7"/>
</dbReference>
<gene>
    <name evidence="1" type="ORF">L6164_018466</name>
</gene>
<accession>A0ACB9NCP4</accession>
<protein>
    <submittedName>
        <fullName evidence="1">Uncharacterized protein</fullName>
    </submittedName>
</protein>
<proteinExistence type="predicted"/>
<keyword evidence="2" id="KW-1185">Reference proteome</keyword>
<comment type="caution">
    <text evidence="1">The sequence shown here is derived from an EMBL/GenBank/DDBJ whole genome shotgun (WGS) entry which is preliminary data.</text>
</comment>
<reference evidence="1 2" key="1">
    <citation type="journal article" date="2022" name="DNA Res.">
        <title>Chromosomal-level genome assembly of the orchid tree Bauhinia variegata (Leguminosae; Cercidoideae) supports the allotetraploid origin hypothesis of Bauhinia.</title>
        <authorList>
            <person name="Zhong Y."/>
            <person name="Chen Y."/>
            <person name="Zheng D."/>
            <person name="Pang J."/>
            <person name="Liu Y."/>
            <person name="Luo S."/>
            <person name="Meng S."/>
            <person name="Qian L."/>
            <person name="Wei D."/>
            <person name="Dai S."/>
            <person name="Zhou R."/>
        </authorList>
    </citation>
    <scope>NUCLEOTIDE SEQUENCE [LARGE SCALE GENOMIC DNA]</scope>
    <source>
        <strain evidence="1">BV-YZ2020</strain>
    </source>
</reference>
<dbReference type="EMBL" id="CM039432">
    <property type="protein sequence ID" value="KAI4333692.1"/>
    <property type="molecule type" value="Genomic_DNA"/>
</dbReference>